<dbReference type="Gene3D" id="3.90.25.10">
    <property type="entry name" value="UDP-galactose 4-epimerase, domain 1"/>
    <property type="match status" value="1"/>
</dbReference>
<dbReference type="OrthoDB" id="3358371at2759"/>
<dbReference type="InterPro" id="IPR008030">
    <property type="entry name" value="NmrA-like"/>
</dbReference>
<dbReference type="GO" id="GO:0005634">
    <property type="term" value="C:nucleus"/>
    <property type="evidence" value="ECO:0007669"/>
    <property type="project" value="TreeGrafter"/>
</dbReference>
<dbReference type="PANTHER" id="PTHR42748:SF31">
    <property type="entry name" value="NMRA-LIKE DOMAIN-CONTAINING PROTEIN-RELATED"/>
    <property type="match status" value="1"/>
</dbReference>
<evidence type="ECO:0000259" key="3">
    <source>
        <dbReference type="Pfam" id="PF05368"/>
    </source>
</evidence>
<evidence type="ECO:0000256" key="2">
    <source>
        <dbReference type="ARBA" id="ARBA00022857"/>
    </source>
</evidence>
<keyword evidence="5" id="KW-1185">Reference proteome</keyword>
<evidence type="ECO:0000313" key="4">
    <source>
        <dbReference type="EMBL" id="CAF9911393.1"/>
    </source>
</evidence>
<sequence length="322" mass="35326">MSSKKLVTVFGSTGNQGGSIISLWSKSPELQAKYSIRGITRDTSKPAAQRLKSLGVEVVSADLNNADSLSHAIEGAYAVFGVTNYWEFTDKAKEFNQGKSMADAAFAAGVKHIVWSSLPHTTELTNGKLSQIDHFDAKADVERYIEEHKSKTGTLASYYMPAFFMSNFSGMGMINPGPDGTLTFAVPFSPSAIIPMIDINKDTGAWVWGAIEAGSAADGVQIQAAGDWITGQEIVDIFTKYGGAGEVKFWEAPRDTYKSWLVPKMGDYIAEEFTQNMDLIGEFSYYGKGTESKQQAADKLLYNGQHKTSFKEYVEQNKPFKF</sequence>
<reference evidence="4" key="1">
    <citation type="submission" date="2021-03" db="EMBL/GenBank/DDBJ databases">
        <authorList>
            <person name="Tagirdzhanova G."/>
        </authorList>
    </citation>
    <scope>NUCLEOTIDE SEQUENCE</scope>
</reference>
<name>A0A8H3IAQ6_9LECA</name>
<dbReference type="Gene3D" id="3.40.50.720">
    <property type="entry name" value="NAD(P)-binding Rossmann-like Domain"/>
    <property type="match status" value="1"/>
</dbReference>
<proteinExistence type="inferred from homology"/>
<dbReference type="Proteomes" id="UP000664169">
    <property type="component" value="Unassembled WGS sequence"/>
</dbReference>
<keyword evidence="2" id="KW-0521">NADP</keyword>
<organism evidence="4 5">
    <name type="scientific">Gomphillus americanus</name>
    <dbReference type="NCBI Taxonomy" id="1940652"/>
    <lineage>
        <taxon>Eukaryota</taxon>
        <taxon>Fungi</taxon>
        <taxon>Dikarya</taxon>
        <taxon>Ascomycota</taxon>
        <taxon>Pezizomycotina</taxon>
        <taxon>Lecanoromycetes</taxon>
        <taxon>OSLEUM clade</taxon>
        <taxon>Ostropomycetidae</taxon>
        <taxon>Ostropales</taxon>
        <taxon>Graphidaceae</taxon>
        <taxon>Gomphilloideae</taxon>
        <taxon>Gomphillus</taxon>
    </lineage>
</organism>
<evidence type="ECO:0000256" key="1">
    <source>
        <dbReference type="ARBA" id="ARBA00006328"/>
    </source>
</evidence>
<feature type="domain" description="NmrA-like" evidence="3">
    <location>
        <begin position="4"/>
        <end position="313"/>
    </location>
</feature>
<dbReference type="AlphaFoldDB" id="A0A8H3IAQ6"/>
<dbReference type="EMBL" id="CAJPDQ010000006">
    <property type="protein sequence ID" value="CAF9911393.1"/>
    <property type="molecule type" value="Genomic_DNA"/>
</dbReference>
<protein>
    <recommendedName>
        <fullName evidence="3">NmrA-like domain-containing protein</fullName>
    </recommendedName>
</protein>
<dbReference type="SUPFAM" id="SSF51735">
    <property type="entry name" value="NAD(P)-binding Rossmann-fold domains"/>
    <property type="match status" value="1"/>
</dbReference>
<gene>
    <name evidence="4" type="ORF">GOMPHAMPRED_007395</name>
</gene>
<comment type="caution">
    <text evidence="4">The sequence shown here is derived from an EMBL/GenBank/DDBJ whole genome shotgun (WGS) entry which is preliminary data.</text>
</comment>
<comment type="similarity">
    <text evidence="1">Belongs to the NmrA-type oxidoreductase family.</text>
</comment>
<dbReference type="Pfam" id="PF05368">
    <property type="entry name" value="NmrA"/>
    <property type="match status" value="1"/>
</dbReference>
<dbReference type="InterPro" id="IPR036291">
    <property type="entry name" value="NAD(P)-bd_dom_sf"/>
</dbReference>
<dbReference type="CDD" id="cd05251">
    <property type="entry name" value="NmrA_like_SDR_a"/>
    <property type="match status" value="1"/>
</dbReference>
<dbReference type="PANTHER" id="PTHR42748">
    <property type="entry name" value="NITROGEN METABOLITE REPRESSION PROTEIN NMRA FAMILY MEMBER"/>
    <property type="match status" value="1"/>
</dbReference>
<dbReference type="InterPro" id="IPR051164">
    <property type="entry name" value="NmrA-like_oxidored"/>
</dbReference>
<evidence type="ECO:0000313" key="5">
    <source>
        <dbReference type="Proteomes" id="UP000664169"/>
    </source>
</evidence>
<accession>A0A8H3IAQ6</accession>